<protein>
    <submittedName>
        <fullName evidence="1">Uncharacterized protein</fullName>
    </submittedName>
</protein>
<reference evidence="1" key="1">
    <citation type="submission" date="2018-02" db="EMBL/GenBank/DDBJ databases">
        <title>The genomes of Aspergillus section Nigri reveals drivers in fungal speciation.</title>
        <authorList>
            <consortium name="DOE Joint Genome Institute"/>
            <person name="Vesth T.C."/>
            <person name="Nybo J."/>
            <person name="Theobald S."/>
            <person name="Brandl J."/>
            <person name="Frisvad J.C."/>
            <person name="Nielsen K.F."/>
            <person name="Lyhne E.K."/>
            <person name="Kogle M.E."/>
            <person name="Kuo A."/>
            <person name="Riley R."/>
            <person name="Clum A."/>
            <person name="Nolan M."/>
            <person name="Lipzen A."/>
            <person name="Salamov A."/>
            <person name="Henrissat B."/>
            <person name="Wiebenga A."/>
            <person name="De vries R.P."/>
            <person name="Grigoriev I.V."/>
            <person name="Mortensen U.H."/>
            <person name="Andersen M.R."/>
            <person name="Baker S.E."/>
        </authorList>
    </citation>
    <scope>NUCLEOTIDE SEQUENCE</scope>
    <source>
        <strain evidence="1">CBS 115574</strain>
    </source>
</reference>
<keyword evidence="2" id="KW-1185">Reference proteome</keyword>
<organism evidence="1 2">
    <name type="scientific">Aspergillus costaricaensis CBS 115574</name>
    <dbReference type="NCBI Taxonomy" id="1448317"/>
    <lineage>
        <taxon>Eukaryota</taxon>
        <taxon>Fungi</taxon>
        <taxon>Dikarya</taxon>
        <taxon>Ascomycota</taxon>
        <taxon>Pezizomycotina</taxon>
        <taxon>Eurotiomycetes</taxon>
        <taxon>Eurotiomycetidae</taxon>
        <taxon>Eurotiales</taxon>
        <taxon>Aspergillaceae</taxon>
        <taxon>Aspergillus</taxon>
        <taxon>Aspergillus subgen. Circumdati</taxon>
    </lineage>
</organism>
<accession>A0ACD1ICI9</accession>
<gene>
    <name evidence="1" type="ORF">BO79DRAFT_228806</name>
</gene>
<sequence>MNPAAVSKMLHDVDTTNGDSSAAFMAPDYHSFFRVRVDSKYGRSKGLPPFNETVLPDAYLATWQLAFLIRHPALTRLLYDWCVLRGGQAHPIILDASDLIHNKGAMVKFCEQMGLDPTVLKFEWDSVCAENEAWSGDNTCEQDSIFEKARITMRSTLITSSGVLKEKAPEVVDIASEAERWKLEFGDEVADFILQWVHEAMPDYEYLKQRRLV</sequence>
<dbReference type="EMBL" id="KZ824551">
    <property type="protein sequence ID" value="RAK88248.1"/>
    <property type="molecule type" value="Genomic_DNA"/>
</dbReference>
<proteinExistence type="predicted"/>
<evidence type="ECO:0000313" key="1">
    <source>
        <dbReference type="EMBL" id="RAK88248.1"/>
    </source>
</evidence>
<dbReference type="Proteomes" id="UP000249748">
    <property type="component" value="Unassembled WGS sequence"/>
</dbReference>
<name>A0ACD1ICI9_9EURO</name>
<evidence type="ECO:0000313" key="2">
    <source>
        <dbReference type="Proteomes" id="UP000249748"/>
    </source>
</evidence>